<keyword evidence="4" id="KW-1015">Disulfide bond</keyword>
<dbReference type="Pfam" id="PF07992">
    <property type="entry name" value="Pyr_redox_2"/>
    <property type="match status" value="1"/>
</dbReference>
<dbReference type="eggNOG" id="arCOG01296">
    <property type="taxonomic scope" value="Archaea"/>
</dbReference>
<dbReference type="InterPro" id="IPR023753">
    <property type="entry name" value="FAD/NAD-binding_dom"/>
</dbReference>
<dbReference type="PANTHER" id="PTHR48105">
    <property type="entry name" value="THIOREDOXIN REDUCTASE 1-RELATED-RELATED"/>
    <property type="match status" value="1"/>
</dbReference>
<reference evidence="7 8" key="2">
    <citation type="journal article" date="2014" name="Int. J. Syst. Evol. Microbiol.">
        <title>Methanobacterium paludis sp. nov. and a novel strain of Methanobacterium lacus isolated from northern peatlands.</title>
        <authorList>
            <person name="Cadillo-Quiroz H."/>
            <person name="Brauer S.L."/>
            <person name="Goodson N."/>
            <person name="Yavitt J.B."/>
            <person name="Zinder S.H."/>
        </authorList>
    </citation>
    <scope>NUCLEOTIDE SEQUENCE [LARGE SCALE GENOMIC DNA]</scope>
    <source>
        <strain evidence="7 8">AL-21</strain>
    </source>
</reference>
<dbReference type="AlphaFoldDB" id="F0T725"/>
<protein>
    <submittedName>
        <fullName evidence="7">Thioredoxin-disulfide reductase</fullName>
        <ecNumber evidence="7">1.8.1.9</ecNumber>
    </submittedName>
</protein>
<evidence type="ECO:0000313" key="7">
    <source>
        <dbReference type="EMBL" id="ADZ10659.1"/>
    </source>
</evidence>
<dbReference type="GO" id="GO:0004791">
    <property type="term" value="F:thioredoxin-disulfide reductase (NADPH) activity"/>
    <property type="evidence" value="ECO:0007669"/>
    <property type="project" value="UniProtKB-EC"/>
</dbReference>
<dbReference type="InterPro" id="IPR050097">
    <property type="entry name" value="Ferredoxin-NADP_redctase_2"/>
</dbReference>
<accession>F0T725</accession>
<dbReference type="STRING" id="877455.Metbo_2446"/>
<evidence type="ECO:0000256" key="2">
    <source>
        <dbReference type="ARBA" id="ARBA00022827"/>
    </source>
</evidence>
<evidence type="ECO:0000256" key="5">
    <source>
        <dbReference type="ARBA" id="ARBA00023284"/>
    </source>
</evidence>
<keyword evidence="8" id="KW-1185">Reference proteome</keyword>
<dbReference type="KEGG" id="mel:Metbo_2446"/>
<evidence type="ECO:0000256" key="1">
    <source>
        <dbReference type="ARBA" id="ARBA00022630"/>
    </source>
</evidence>
<keyword evidence="2" id="KW-0274">FAD</keyword>
<keyword evidence="3 7" id="KW-0560">Oxidoreductase</keyword>
<dbReference type="Gene3D" id="3.50.50.60">
    <property type="entry name" value="FAD/NAD(P)-binding domain"/>
    <property type="match status" value="2"/>
</dbReference>
<dbReference type="EC" id="1.8.1.9" evidence="7"/>
<dbReference type="InterPro" id="IPR036188">
    <property type="entry name" value="FAD/NAD-bd_sf"/>
</dbReference>
<feature type="domain" description="FAD/NAD(P)-binding" evidence="6">
    <location>
        <begin position="4"/>
        <end position="289"/>
    </location>
</feature>
<dbReference type="PRINTS" id="PR00368">
    <property type="entry name" value="FADPNR"/>
</dbReference>
<evidence type="ECO:0000256" key="4">
    <source>
        <dbReference type="ARBA" id="ARBA00023157"/>
    </source>
</evidence>
<keyword evidence="5" id="KW-0676">Redox-active center</keyword>
<keyword evidence="1" id="KW-0285">Flavoprotein</keyword>
<reference evidence="8" key="1">
    <citation type="submission" date="2011-02" db="EMBL/GenBank/DDBJ databases">
        <title>Complete sequence of Methanobacterium sp. AL-21.</title>
        <authorList>
            <consortium name="US DOE Joint Genome Institute"/>
            <person name="Lucas S."/>
            <person name="Copeland A."/>
            <person name="Lapidus A."/>
            <person name="Cheng J.-F."/>
            <person name="Goodwin L."/>
            <person name="Pitluck S."/>
            <person name="Chertkov O."/>
            <person name="Detter J.C."/>
            <person name="Han C."/>
            <person name="Tapia R."/>
            <person name="Land M."/>
            <person name="Hauser L."/>
            <person name="Kyrpides N."/>
            <person name="Ivanova N."/>
            <person name="Mikhailova N."/>
            <person name="Pagani I."/>
            <person name="Cadillo-Quiroz H."/>
            <person name="Imachi H."/>
            <person name="Zinder S."/>
            <person name="Liu W."/>
            <person name="Woyke T."/>
        </authorList>
    </citation>
    <scope>NUCLEOTIDE SEQUENCE [LARGE SCALE GENOMIC DNA]</scope>
    <source>
        <strain evidence="8">AL-21</strain>
    </source>
</reference>
<dbReference type="EMBL" id="CP002551">
    <property type="protein sequence ID" value="ADZ10659.1"/>
    <property type="molecule type" value="Genomic_DNA"/>
</dbReference>
<dbReference type="PROSITE" id="PS00573">
    <property type="entry name" value="PYRIDINE_REDOX_2"/>
    <property type="match status" value="1"/>
</dbReference>
<evidence type="ECO:0000313" key="8">
    <source>
        <dbReference type="Proteomes" id="UP000007490"/>
    </source>
</evidence>
<dbReference type="HOGENOM" id="CLU_031864_5_3_2"/>
<dbReference type="InterPro" id="IPR008255">
    <property type="entry name" value="Pyr_nucl-diS_OxRdtase_2_AS"/>
</dbReference>
<dbReference type="SUPFAM" id="SSF51905">
    <property type="entry name" value="FAD/NAD(P)-binding domain"/>
    <property type="match status" value="1"/>
</dbReference>
<dbReference type="Proteomes" id="UP000007490">
    <property type="component" value="Chromosome"/>
</dbReference>
<proteinExistence type="predicted"/>
<evidence type="ECO:0000256" key="3">
    <source>
        <dbReference type="ARBA" id="ARBA00023002"/>
    </source>
</evidence>
<evidence type="ECO:0000259" key="6">
    <source>
        <dbReference type="Pfam" id="PF07992"/>
    </source>
</evidence>
<gene>
    <name evidence="7" type="ordered locus">Metbo_2446</name>
</gene>
<organism evidence="7 8">
    <name type="scientific">Methanobacterium lacus (strain AL-21)</name>
    <dbReference type="NCBI Taxonomy" id="877455"/>
    <lineage>
        <taxon>Archaea</taxon>
        <taxon>Methanobacteriati</taxon>
        <taxon>Methanobacteriota</taxon>
        <taxon>Methanomada group</taxon>
        <taxon>Methanobacteria</taxon>
        <taxon>Methanobacteriales</taxon>
        <taxon>Methanobacteriaceae</taxon>
        <taxon>Methanobacterium</taxon>
    </lineage>
</organism>
<sequence>MEEYDIIIVGAGPAGLTAGIYAGREGLKSAVIEKNLRGGNANTAPVILNYPGYKSIPGMELLKKIAEQAEKYTEIKENEEIKKIEKIDGKFKIESSKNEYLTKSLIFCSGTTYRKIGVAGEEEYVGRGISYCSICDGMLFKGRDVVVVGGGNSAAEHALHLNDIGVNVKLIHRRGELRAQKYLQEKLKEEGIPILWNTTLKEIKGNMFIESVVLYNSKTKQEQELKVNGIFIAVGEVPNSQIANDLGVEIDDLNYIVADRDQKTNIPGVYTAGDITGGVNQLVVACGEGAVAAVNAYNYIKRTE</sequence>
<dbReference type="PRINTS" id="PR00469">
    <property type="entry name" value="PNDRDTASEII"/>
</dbReference>
<name>F0T725_METLA</name>